<dbReference type="Pfam" id="PF00226">
    <property type="entry name" value="DnaJ"/>
    <property type="match status" value="1"/>
</dbReference>
<dbReference type="InterPro" id="IPR036869">
    <property type="entry name" value="J_dom_sf"/>
</dbReference>
<dbReference type="PROSITE" id="PS00636">
    <property type="entry name" value="DNAJ_1"/>
    <property type="match status" value="1"/>
</dbReference>
<name>A0A6A6S816_9PLEO</name>
<dbReference type="Gene3D" id="1.10.287.110">
    <property type="entry name" value="DnaJ domain"/>
    <property type="match status" value="1"/>
</dbReference>
<dbReference type="EMBL" id="MU006781">
    <property type="protein sequence ID" value="KAF2642324.1"/>
    <property type="molecule type" value="Genomic_DNA"/>
</dbReference>
<sequence length="343" mass="39231">MQPTHYDTLGVPTTTTPDAIRKAYYAIALKHHPDKTQSLSLEQRTQSEVLFKKALAAHEILRDEKKKAAYDRSLQLRRKTPTPAAPPKTTSYPPKRPAAPPRTTSYPPRTTSYPPPPPNTAPQAPVQRPSEYYVSSYEDELWDFSIGITNKWRGILRRSSFFTCQHNQYKHLHINVSLERNHGHQPMDAFAKELIITMRRTPFGLPVTILSMFIQRETSGMQSTLHLRFSTDFSWGIRVEPGPPAWQFGFDFDFNYRLPLAPSKMRITNLIFYPGDPELVGNYTNPPTFIGAQIAPIPECPYTMIEERWPQAKRHEFNIAYCVSHVWGGKAFYEVAALADVLV</sequence>
<dbReference type="PANTHER" id="PTHR24074">
    <property type="entry name" value="CO-CHAPERONE PROTEIN DJLA"/>
    <property type="match status" value="1"/>
</dbReference>
<evidence type="ECO:0000313" key="4">
    <source>
        <dbReference type="Proteomes" id="UP000799753"/>
    </source>
</evidence>
<protein>
    <submittedName>
        <fullName evidence="3">DnaJ-domain-containing protein</fullName>
    </submittedName>
</protein>
<dbReference type="PROSITE" id="PS50076">
    <property type="entry name" value="DNAJ_2"/>
    <property type="match status" value="1"/>
</dbReference>
<feature type="domain" description="J" evidence="2">
    <location>
        <begin position="4"/>
        <end position="74"/>
    </location>
</feature>
<feature type="region of interest" description="Disordered" evidence="1">
    <location>
        <begin position="71"/>
        <end position="127"/>
    </location>
</feature>
<dbReference type="InterPro" id="IPR050817">
    <property type="entry name" value="DjlA_DnaK_co-chaperone"/>
</dbReference>
<reference evidence="3" key="1">
    <citation type="journal article" date="2020" name="Stud. Mycol.">
        <title>101 Dothideomycetes genomes: a test case for predicting lifestyles and emergence of pathogens.</title>
        <authorList>
            <person name="Haridas S."/>
            <person name="Albert R."/>
            <person name="Binder M."/>
            <person name="Bloem J."/>
            <person name="Labutti K."/>
            <person name="Salamov A."/>
            <person name="Andreopoulos B."/>
            <person name="Baker S."/>
            <person name="Barry K."/>
            <person name="Bills G."/>
            <person name="Bluhm B."/>
            <person name="Cannon C."/>
            <person name="Castanera R."/>
            <person name="Culley D."/>
            <person name="Daum C."/>
            <person name="Ezra D."/>
            <person name="Gonzalez J."/>
            <person name="Henrissat B."/>
            <person name="Kuo A."/>
            <person name="Liang C."/>
            <person name="Lipzen A."/>
            <person name="Lutzoni F."/>
            <person name="Magnuson J."/>
            <person name="Mondo S."/>
            <person name="Nolan M."/>
            <person name="Ohm R."/>
            <person name="Pangilinan J."/>
            <person name="Park H.-J."/>
            <person name="Ramirez L."/>
            <person name="Alfaro M."/>
            <person name="Sun H."/>
            <person name="Tritt A."/>
            <person name="Yoshinaga Y."/>
            <person name="Zwiers L.-H."/>
            <person name="Turgeon B."/>
            <person name="Goodwin S."/>
            <person name="Spatafora J."/>
            <person name="Crous P."/>
            <person name="Grigoriev I."/>
        </authorList>
    </citation>
    <scope>NUCLEOTIDE SEQUENCE</scope>
    <source>
        <strain evidence="3">CBS 473.64</strain>
    </source>
</reference>
<feature type="compositionally biased region" description="Low complexity" evidence="1">
    <location>
        <begin position="101"/>
        <end position="112"/>
    </location>
</feature>
<accession>A0A6A6S816</accession>
<dbReference type="InterPro" id="IPR001623">
    <property type="entry name" value="DnaJ_domain"/>
</dbReference>
<keyword evidence="4" id="KW-1185">Reference proteome</keyword>
<proteinExistence type="predicted"/>
<organism evidence="3 4">
    <name type="scientific">Massarina eburnea CBS 473.64</name>
    <dbReference type="NCBI Taxonomy" id="1395130"/>
    <lineage>
        <taxon>Eukaryota</taxon>
        <taxon>Fungi</taxon>
        <taxon>Dikarya</taxon>
        <taxon>Ascomycota</taxon>
        <taxon>Pezizomycotina</taxon>
        <taxon>Dothideomycetes</taxon>
        <taxon>Pleosporomycetidae</taxon>
        <taxon>Pleosporales</taxon>
        <taxon>Massarineae</taxon>
        <taxon>Massarinaceae</taxon>
        <taxon>Massarina</taxon>
    </lineage>
</organism>
<evidence type="ECO:0000259" key="2">
    <source>
        <dbReference type="PROSITE" id="PS50076"/>
    </source>
</evidence>
<dbReference type="Proteomes" id="UP000799753">
    <property type="component" value="Unassembled WGS sequence"/>
</dbReference>
<dbReference type="CDD" id="cd06257">
    <property type="entry name" value="DnaJ"/>
    <property type="match status" value="1"/>
</dbReference>
<dbReference type="OrthoDB" id="10250354at2759"/>
<dbReference type="PRINTS" id="PR00625">
    <property type="entry name" value="JDOMAIN"/>
</dbReference>
<dbReference type="AlphaFoldDB" id="A0A6A6S816"/>
<evidence type="ECO:0000256" key="1">
    <source>
        <dbReference type="SAM" id="MobiDB-lite"/>
    </source>
</evidence>
<dbReference type="SUPFAM" id="SSF46565">
    <property type="entry name" value="Chaperone J-domain"/>
    <property type="match status" value="1"/>
</dbReference>
<gene>
    <name evidence="3" type="ORF">P280DRAFT_505783</name>
</gene>
<dbReference type="SMART" id="SM00271">
    <property type="entry name" value="DnaJ"/>
    <property type="match status" value="1"/>
</dbReference>
<evidence type="ECO:0000313" key="3">
    <source>
        <dbReference type="EMBL" id="KAF2642324.1"/>
    </source>
</evidence>
<dbReference type="InterPro" id="IPR018253">
    <property type="entry name" value="DnaJ_domain_CS"/>
</dbReference>